<dbReference type="InterPro" id="IPR000719">
    <property type="entry name" value="Prot_kinase_dom"/>
</dbReference>
<dbReference type="GO" id="GO:0004672">
    <property type="term" value="F:protein kinase activity"/>
    <property type="evidence" value="ECO:0007669"/>
    <property type="project" value="InterPro"/>
</dbReference>
<reference evidence="2" key="1">
    <citation type="submission" date="2020-11" db="EMBL/GenBank/DDBJ databases">
        <authorList>
            <consortium name="DOE Joint Genome Institute"/>
            <person name="Ahrendt S."/>
            <person name="Riley R."/>
            <person name="Andreopoulos W."/>
            <person name="Labutti K."/>
            <person name="Pangilinan J."/>
            <person name="Ruiz-Duenas F.J."/>
            <person name="Barrasa J.M."/>
            <person name="Sanchez-Garcia M."/>
            <person name="Camarero S."/>
            <person name="Miyauchi S."/>
            <person name="Serrano A."/>
            <person name="Linde D."/>
            <person name="Babiker R."/>
            <person name="Drula E."/>
            <person name="Ayuso-Fernandez I."/>
            <person name="Pacheco R."/>
            <person name="Padilla G."/>
            <person name="Ferreira P."/>
            <person name="Barriuso J."/>
            <person name="Kellner H."/>
            <person name="Castanera R."/>
            <person name="Alfaro M."/>
            <person name="Ramirez L."/>
            <person name="Pisabarro A.G."/>
            <person name="Kuo A."/>
            <person name="Tritt A."/>
            <person name="Lipzen A."/>
            <person name="He G."/>
            <person name="Yan M."/>
            <person name="Ng V."/>
            <person name="Cullen D."/>
            <person name="Martin F."/>
            <person name="Rosso M.-N."/>
            <person name="Henrissat B."/>
            <person name="Hibbett D."/>
            <person name="Martinez A.T."/>
            <person name="Grigoriev I.V."/>
        </authorList>
    </citation>
    <scope>NUCLEOTIDE SEQUENCE</scope>
    <source>
        <strain evidence="2">CBS 247.69</strain>
    </source>
</reference>
<dbReference type="GO" id="GO:0005524">
    <property type="term" value="F:ATP binding"/>
    <property type="evidence" value="ECO:0007669"/>
    <property type="project" value="InterPro"/>
</dbReference>
<dbReference type="Pfam" id="PF07714">
    <property type="entry name" value="PK_Tyr_Ser-Thr"/>
    <property type="match status" value="1"/>
</dbReference>
<evidence type="ECO:0000313" key="2">
    <source>
        <dbReference type="EMBL" id="KAF9469365.1"/>
    </source>
</evidence>
<comment type="caution">
    <text evidence="2">The sequence shown here is derived from an EMBL/GenBank/DDBJ whole genome shotgun (WGS) entry which is preliminary data.</text>
</comment>
<evidence type="ECO:0000259" key="1">
    <source>
        <dbReference type="PROSITE" id="PS50011"/>
    </source>
</evidence>
<dbReference type="PROSITE" id="PS50011">
    <property type="entry name" value="PROTEIN_KINASE_DOM"/>
    <property type="match status" value="1"/>
</dbReference>
<accession>A0A9P5YIP7</accession>
<organism evidence="2 3">
    <name type="scientific">Collybia nuda</name>
    <dbReference type="NCBI Taxonomy" id="64659"/>
    <lineage>
        <taxon>Eukaryota</taxon>
        <taxon>Fungi</taxon>
        <taxon>Dikarya</taxon>
        <taxon>Basidiomycota</taxon>
        <taxon>Agaricomycotina</taxon>
        <taxon>Agaricomycetes</taxon>
        <taxon>Agaricomycetidae</taxon>
        <taxon>Agaricales</taxon>
        <taxon>Tricholomatineae</taxon>
        <taxon>Clitocybaceae</taxon>
        <taxon>Collybia</taxon>
    </lineage>
</organism>
<name>A0A9P5YIP7_9AGAR</name>
<dbReference type="AlphaFoldDB" id="A0A9P5YIP7"/>
<keyword evidence="3" id="KW-1185">Reference proteome</keyword>
<dbReference type="Gene3D" id="1.10.510.10">
    <property type="entry name" value="Transferase(Phosphotransferase) domain 1"/>
    <property type="match status" value="1"/>
</dbReference>
<dbReference type="InterPro" id="IPR011009">
    <property type="entry name" value="Kinase-like_dom_sf"/>
</dbReference>
<dbReference type="InterPro" id="IPR001245">
    <property type="entry name" value="Ser-Thr/Tyr_kinase_cat_dom"/>
</dbReference>
<evidence type="ECO:0000313" key="3">
    <source>
        <dbReference type="Proteomes" id="UP000807353"/>
    </source>
</evidence>
<gene>
    <name evidence="2" type="ORF">BDZ94DRAFT_377132</name>
</gene>
<proteinExistence type="predicted"/>
<dbReference type="SUPFAM" id="SSF56112">
    <property type="entry name" value="Protein kinase-like (PK-like)"/>
    <property type="match status" value="1"/>
</dbReference>
<dbReference type="Proteomes" id="UP000807353">
    <property type="component" value="Unassembled WGS sequence"/>
</dbReference>
<protein>
    <recommendedName>
        <fullName evidence="1">Protein kinase domain-containing protein</fullName>
    </recommendedName>
</protein>
<dbReference type="OrthoDB" id="3236663at2759"/>
<sequence>MTVNENDTTTISMDYLRLLSAGFEWSLAAGNFTGLEWTETLAEEHRYMLDRICRTSDPWRFRHQKSDECTPEISQKNRFGQVARDRPGNPSPYGLTKEQFYAHTHCSIVEHERKSDKLSAIGNMVIKERARSCRHVATKFDDIVMQVINILRQPSGQFALMEDFAAQSLLDSLQTLIDHPQLEEQFKETLFSALLRIPRRSNIYPSNFSFDHIKLDKHLPVTSGGFADIYKVWWPHDNRAVCLKVYRKVGVSSSINTGIHRIANREAFIWRHLSHDNVVPFYGIHQFDDSRIALVLPWVKHGHIHHFLALNPDVDRSLLMWQVGCHTCIKTI</sequence>
<feature type="domain" description="Protein kinase" evidence="1">
    <location>
        <begin position="215"/>
        <end position="332"/>
    </location>
</feature>
<dbReference type="EMBL" id="MU150230">
    <property type="protein sequence ID" value="KAF9469365.1"/>
    <property type="molecule type" value="Genomic_DNA"/>
</dbReference>